<proteinExistence type="predicted"/>
<evidence type="ECO:0008006" key="5">
    <source>
        <dbReference type="Google" id="ProtNLM"/>
    </source>
</evidence>
<keyword evidence="2" id="KW-0732">Signal</keyword>
<organism evidence="3 4">
    <name type="scientific">Fictibacillus aquaticus</name>
    <dbReference type="NCBI Taxonomy" id="2021314"/>
    <lineage>
        <taxon>Bacteria</taxon>
        <taxon>Bacillati</taxon>
        <taxon>Bacillota</taxon>
        <taxon>Bacilli</taxon>
        <taxon>Bacillales</taxon>
        <taxon>Fictibacillaceae</taxon>
        <taxon>Fictibacillus</taxon>
    </lineage>
</organism>
<feature type="chain" id="PRO_5012624449" description="NEAT domain-containing protein" evidence="2">
    <location>
        <begin position="24"/>
        <end position="145"/>
    </location>
</feature>
<dbReference type="OrthoDB" id="2357153at2"/>
<keyword evidence="1" id="KW-1133">Transmembrane helix</keyword>
<feature type="transmembrane region" description="Helical" evidence="1">
    <location>
        <begin position="115"/>
        <end position="135"/>
    </location>
</feature>
<dbReference type="Proteomes" id="UP000215059">
    <property type="component" value="Unassembled WGS sequence"/>
</dbReference>
<dbReference type="RefSeq" id="WP_094253713.1">
    <property type="nucleotide sequence ID" value="NZ_JBHLXL010000002.1"/>
</dbReference>
<accession>A0A235F678</accession>
<keyword evidence="1" id="KW-0472">Membrane</keyword>
<reference evidence="3 4" key="1">
    <citation type="submission" date="2017-07" db="EMBL/GenBank/DDBJ databases">
        <title>Fictibacillus sp. nov. GDSW-R2A3 Genome sequencing and assembly.</title>
        <authorList>
            <person name="Mayilraj S."/>
        </authorList>
    </citation>
    <scope>NUCLEOTIDE SEQUENCE [LARGE SCALE GENOMIC DNA]</scope>
    <source>
        <strain evidence="3 4">GDSW-R2A3</strain>
    </source>
</reference>
<dbReference type="EMBL" id="NOII01000011">
    <property type="protein sequence ID" value="OYD56698.1"/>
    <property type="molecule type" value="Genomic_DNA"/>
</dbReference>
<dbReference type="AlphaFoldDB" id="A0A235F678"/>
<evidence type="ECO:0000313" key="4">
    <source>
        <dbReference type="Proteomes" id="UP000215059"/>
    </source>
</evidence>
<evidence type="ECO:0000313" key="3">
    <source>
        <dbReference type="EMBL" id="OYD56698.1"/>
    </source>
</evidence>
<evidence type="ECO:0000256" key="1">
    <source>
        <dbReference type="SAM" id="Phobius"/>
    </source>
</evidence>
<keyword evidence="4" id="KW-1185">Reference proteome</keyword>
<name>A0A235F678_9BACL</name>
<sequence>MKKSTLLLVAVLFVFMFPQPSSATSWAYPLVVWDGRTYEVLDEYVTDIDSEVGEVTSYSDMKSLSGDFSNAYKKGTKYYSIKNMSTDDAIAVKVEDGKYKKAVFREKEDEERIDLSFLFVGIGAVVLTIILFYLLNKKKTFRQKF</sequence>
<evidence type="ECO:0000256" key="2">
    <source>
        <dbReference type="SAM" id="SignalP"/>
    </source>
</evidence>
<gene>
    <name evidence="3" type="ORF">CGZ90_16960</name>
</gene>
<protein>
    <recommendedName>
        <fullName evidence="5">NEAT domain-containing protein</fullName>
    </recommendedName>
</protein>
<feature type="signal peptide" evidence="2">
    <location>
        <begin position="1"/>
        <end position="23"/>
    </location>
</feature>
<keyword evidence="1" id="KW-0812">Transmembrane</keyword>
<comment type="caution">
    <text evidence="3">The sequence shown here is derived from an EMBL/GenBank/DDBJ whole genome shotgun (WGS) entry which is preliminary data.</text>
</comment>